<accession>A0A1I4EG00</accession>
<feature type="domain" description="Fe/B12 periplasmic-binding" evidence="2">
    <location>
        <begin position="39"/>
        <end position="225"/>
    </location>
</feature>
<dbReference type="InterPro" id="IPR050902">
    <property type="entry name" value="ABC_Transporter_SBP"/>
</dbReference>
<reference evidence="3 4" key="1">
    <citation type="submission" date="2016-10" db="EMBL/GenBank/DDBJ databases">
        <authorList>
            <person name="Varghese N."/>
            <person name="Submissions S."/>
        </authorList>
    </citation>
    <scope>NUCLEOTIDE SEQUENCE [LARGE SCALE GENOMIC DNA]</scope>
    <source>
        <strain evidence="3 4">DSM 21822</strain>
    </source>
</reference>
<evidence type="ECO:0000256" key="1">
    <source>
        <dbReference type="SAM" id="SignalP"/>
    </source>
</evidence>
<dbReference type="OrthoDB" id="9797736at2"/>
<protein>
    <submittedName>
        <fullName evidence="3">Substrate-binding protein</fullName>
    </submittedName>
</protein>
<keyword evidence="4" id="KW-1185">Reference proteome</keyword>
<evidence type="ECO:0000313" key="4">
    <source>
        <dbReference type="Proteomes" id="UP000323300"/>
    </source>
</evidence>
<feature type="signal peptide" evidence="1">
    <location>
        <begin position="1"/>
        <end position="27"/>
    </location>
</feature>
<dbReference type="EMBL" id="FOSL01000026">
    <property type="protein sequence ID" value="SFL04708.1"/>
    <property type="molecule type" value="Genomic_DNA"/>
</dbReference>
<dbReference type="Gene3D" id="3.40.50.1980">
    <property type="entry name" value="Nitrogenase molybdenum iron protein domain"/>
    <property type="match status" value="1"/>
</dbReference>
<feature type="chain" id="PRO_5009302704" evidence="1">
    <location>
        <begin position="28"/>
        <end position="225"/>
    </location>
</feature>
<dbReference type="Proteomes" id="UP000323300">
    <property type="component" value="Unassembled WGS sequence"/>
</dbReference>
<dbReference type="PANTHER" id="PTHR30535">
    <property type="entry name" value="VITAMIN B12-BINDING PROTEIN"/>
    <property type="match status" value="1"/>
</dbReference>
<evidence type="ECO:0000259" key="2">
    <source>
        <dbReference type="PROSITE" id="PS50983"/>
    </source>
</evidence>
<dbReference type="InterPro" id="IPR002491">
    <property type="entry name" value="ABC_transptr_periplasmic_BD"/>
</dbReference>
<sequence>MSVAFRFRLVLAPMLGVLLATALPAEANEGVAVSSGPLWIASIGGSMTEIVYALGEESHLVARDSTSLPKAALKLPDGGYMRQPSPEGVLSVNPSGVIALHGSGAKKAVDVLKKSNGPFIEAPEHYSHEGMLEKIRVVGKALGVEAKDERLAAGMDAKLKAAEKQTSSIKERKRILFVLSTKGGKILAPGSSTARDGVMLLLRQRPRGEDRQPSRPWCPLLAPAV</sequence>
<gene>
    <name evidence="3" type="ORF">SAMN04488498_12633</name>
</gene>
<keyword evidence="1" id="KW-0732">Signal</keyword>
<dbReference type="AlphaFoldDB" id="A0A1I4EG00"/>
<proteinExistence type="predicted"/>
<dbReference type="PROSITE" id="PS50983">
    <property type="entry name" value="FE_B12_PBP"/>
    <property type="match status" value="1"/>
</dbReference>
<dbReference type="Pfam" id="PF01497">
    <property type="entry name" value="Peripla_BP_2"/>
    <property type="match status" value="1"/>
</dbReference>
<name>A0A1I4EG00_9HYPH</name>
<dbReference type="PANTHER" id="PTHR30535:SF4">
    <property type="entry name" value="HEMIN-BINDING PERIPLASMIC PROTEIN HMUT"/>
    <property type="match status" value="1"/>
</dbReference>
<evidence type="ECO:0000313" key="3">
    <source>
        <dbReference type="EMBL" id="SFL04708.1"/>
    </source>
</evidence>
<dbReference type="SUPFAM" id="SSF53807">
    <property type="entry name" value="Helical backbone' metal receptor"/>
    <property type="match status" value="1"/>
</dbReference>
<organism evidence="3 4">
    <name type="scientific">Neomesorhizobium albiziae</name>
    <dbReference type="NCBI Taxonomy" id="335020"/>
    <lineage>
        <taxon>Bacteria</taxon>
        <taxon>Pseudomonadati</taxon>
        <taxon>Pseudomonadota</taxon>
        <taxon>Alphaproteobacteria</taxon>
        <taxon>Hyphomicrobiales</taxon>
        <taxon>Phyllobacteriaceae</taxon>
        <taxon>Neomesorhizobium</taxon>
    </lineage>
</organism>